<dbReference type="GO" id="GO:0017089">
    <property type="term" value="F:glycolipid transfer activity"/>
    <property type="evidence" value="ECO:0007669"/>
    <property type="project" value="TreeGrafter"/>
</dbReference>
<keyword evidence="2 5" id="KW-0732">Signal</keyword>
<evidence type="ECO:0000313" key="8">
    <source>
        <dbReference type="Proteomes" id="UP000006755"/>
    </source>
</evidence>
<dbReference type="GO" id="GO:0009279">
    <property type="term" value="C:cell outer membrane"/>
    <property type="evidence" value="ECO:0007669"/>
    <property type="project" value="TreeGrafter"/>
</dbReference>
<dbReference type="Gene3D" id="2.60.450.10">
    <property type="entry name" value="Lipopolysaccharide (LPS) transport protein A like domain"/>
    <property type="match status" value="1"/>
</dbReference>
<dbReference type="GO" id="GO:0015920">
    <property type="term" value="P:lipopolysaccharide transport"/>
    <property type="evidence" value="ECO:0007669"/>
    <property type="project" value="InterPro"/>
</dbReference>
<evidence type="ECO:0000259" key="6">
    <source>
        <dbReference type="Pfam" id="PF03968"/>
    </source>
</evidence>
<dbReference type="InterPro" id="IPR005653">
    <property type="entry name" value="OstA-like_N"/>
</dbReference>
<keyword evidence="8" id="KW-1185">Reference proteome</keyword>
<feature type="domain" description="Organic solvent tolerance-like N-terminal" evidence="6">
    <location>
        <begin position="33"/>
        <end position="140"/>
    </location>
</feature>
<accession>K2J9I0</accession>
<feature type="signal peptide" evidence="5">
    <location>
        <begin position="1"/>
        <end position="22"/>
    </location>
</feature>
<evidence type="ECO:0000313" key="7">
    <source>
        <dbReference type="EMBL" id="EKE71487.1"/>
    </source>
</evidence>
<dbReference type="PATRIC" id="fig|745411.4.peg.2491"/>
<organism evidence="7 8">
    <name type="scientific">Gallaecimonas xiamenensis 3-C-1</name>
    <dbReference type="NCBI Taxonomy" id="745411"/>
    <lineage>
        <taxon>Bacteria</taxon>
        <taxon>Pseudomonadati</taxon>
        <taxon>Pseudomonadota</taxon>
        <taxon>Gammaproteobacteria</taxon>
        <taxon>Enterobacterales</taxon>
        <taxon>Gallaecimonadaceae</taxon>
        <taxon>Gallaecimonas</taxon>
    </lineage>
</organism>
<comment type="caution">
    <text evidence="7">The sequence shown here is derived from an EMBL/GenBank/DDBJ whole genome shotgun (WGS) entry which is preliminary data.</text>
</comment>
<feature type="chain" id="PRO_5003858851" evidence="5">
    <location>
        <begin position="23"/>
        <end position="199"/>
    </location>
</feature>
<feature type="compositionally biased region" description="Acidic residues" evidence="4">
    <location>
        <begin position="172"/>
        <end position="184"/>
    </location>
</feature>
<evidence type="ECO:0000256" key="2">
    <source>
        <dbReference type="ARBA" id="ARBA00022729"/>
    </source>
</evidence>
<dbReference type="Proteomes" id="UP000006755">
    <property type="component" value="Unassembled WGS sequence"/>
</dbReference>
<keyword evidence="3" id="KW-0574">Periplasm</keyword>
<evidence type="ECO:0000256" key="4">
    <source>
        <dbReference type="SAM" id="MobiDB-lite"/>
    </source>
</evidence>
<dbReference type="PANTHER" id="PTHR36504">
    <property type="entry name" value="LIPOPOLYSACCHARIDE EXPORT SYSTEM PROTEIN LPTA"/>
    <property type="match status" value="1"/>
</dbReference>
<dbReference type="RefSeq" id="WP_008485268.1">
    <property type="nucleotide sequence ID" value="NZ_AMRI01000017.1"/>
</dbReference>
<feature type="region of interest" description="Disordered" evidence="4">
    <location>
        <begin position="143"/>
        <end position="199"/>
    </location>
</feature>
<evidence type="ECO:0000256" key="5">
    <source>
        <dbReference type="SAM" id="SignalP"/>
    </source>
</evidence>
<dbReference type="GO" id="GO:0030288">
    <property type="term" value="C:outer membrane-bounded periplasmic space"/>
    <property type="evidence" value="ECO:0007669"/>
    <property type="project" value="TreeGrafter"/>
</dbReference>
<dbReference type="GO" id="GO:0001530">
    <property type="term" value="F:lipopolysaccharide binding"/>
    <property type="evidence" value="ECO:0007669"/>
    <property type="project" value="InterPro"/>
</dbReference>
<dbReference type="PANTHER" id="PTHR36504:SF1">
    <property type="entry name" value="LIPOPOLYSACCHARIDE EXPORT SYSTEM PROTEIN LPTA"/>
    <property type="match status" value="1"/>
</dbReference>
<dbReference type="eggNOG" id="COG1934">
    <property type="taxonomic scope" value="Bacteria"/>
</dbReference>
<feature type="compositionally biased region" description="Basic and acidic residues" evidence="4">
    <location>
        <begin position="160"/>
        <end position="171"/>
    </location>
</feature>
<dbReference type="InterPro" id="IPR052037">
    <property type="entry name" value="LPS_export_LptA"/>
</dbReference>
<keyword evidence="1" id="KW-0813">Transport</keyword>
<evidence type="ECO:0000256" key="3">
    <source>
        <dbReference type="ARBA" id="ARBA00022764"/>
    </source>
</evidence>
<sequence length="199" mass="22381">MNSPKIIISAVLALALPLLASAADRDFDEKILVTSQRNAADGIEKRVIYEGDVKIVQGSLRITADHMEIDTSNNERVFVAKGKPVRFQQKLNDGSWVKAQAREIRYLDNQRLVVMKGDAQIELQGSLAKGDTMQYDLQAQRLTAEAKDDQSRVVTIFEPSEFKEPEKKEEPQPETEQPETEQQGEEQQGQEQQSQEGNP</sequence>
<dbReference type="EMBL" id="AMRI01000017">
    <property type="protein sequence ID" value="EKE71487.1"/>
    <property type="molecule type" value="Genomic_DNA"/>
</dbReference>
<reference evidence="7 8" key="1">
    <citation type="journal article" date="2012" name="J. Bacteriol.">
        <title>Genome Sequence of Gallaecimonas xiamenensis Type Strain 3-C-1.</title>
        <authorList>
            <person name="Lai Q."/>
            <person name="Wang L."/>
            <person name="Wang W."/>
            <person name="Shao Z."/>
        </authorList>
    </citation>
    <scope>NUCLEOTIDE SEQUENCE [LARGE SCALE GENOMIC DNA]</scope>
    <source>
        <strain evidence="7 8">3-C-1</strain>
    </source>
</reference>
<dbReference type="Pfam" id="PF03968">
    <property type="entry name" value="LptD_N"/>
    <property type="match status" value="1"/>
</dbReference>
<dbReference type="InterPro" id="IPR014340">
    <property type="entry name" value="LptA"/>
</dbReference>
<dbReference type="NCBIfam" id="TIGR03002">
    <property type="entry name" value="outer_YhbN_LptA"/>
    <property type="match status" value="1"/>
</dbReference>
<gene>
    <name evidence="7" type="ORF">B3C1_12664</name>
</gene>
<evidence type="ECO:0000256" key="1">
    <source>
        <dbReference type="ARBA" id="ARBA00022448"/>
    </source>
</evidence>
<dbReference type="AlphaFoldDB" id="K2J9I0"/>
<protein>
    <submittedName>
        <fullName evidence="7">Lipopolysaccharide transport periplasmic protein LptA</fullName>
    </submittedName>
</protein>
<feature type="compositionally biased region" description="Low complexity" evidence="4">
    <location>
        <begin position="185"/>
        <end position="199"/>
    </location>
</feature>
<proteinExistence type="predicted"/>
<name>K2J9I0_9GAMM</name>
<dbReference type="STRING" id="745411.B3C1_12664"/>